<proteinExistence type="inferred from homology"/>
<feature type="non-terminal residue" evidence="3">
    <location>
        <position position="1"/>
    </location>
</feature>
<dbReference type="GO" id="GO:0004485">
    <property type="term" value="F:methylcrotonoyl-CoA carboxylase activity"/>
    <property type="evidence" value="ECO:0007669"/>
    <property type="project" value="TreeGrafter"/>
</dbReference>
<dbReference type="SUPFAM" id="SSF52096">
    <property type="entry name" value="ClpP/crotonase"/>
    <property type="match status" value="2"/>
</dbReference>
<reference evidence="3" key="1">
    <citation type="submission" date="2022-07" db="EMBL/GenBank/DDBJ databases">
        <title>Phylogenomic reconstructions and comparative analyses of Kickxellomycotina fungi.</title>
        <authorList>
            <person name="Reynolds N.K."/>
            <person name="Stajich J.E."/>
            <person name="Barry K."/>
            <person name="Grigoriev I.V."/>
            <person name="Crous P."/>
            <person name="Smith M.E."/>
        </authorList>
    </citation>
    <scope>NUCLEOTIDE SEQUENCE</scope>
    <source>
        <strain evidence="3">NRRL 3115</strain>
    </source>
</reference>
<dbReference type="PANTHER" id="PTHR22855">
    <property type="entry name" value="ACETYL, PROPIONYL, PYRUVATE, AND GLUTACONYL CARBOXYLASE-RELATED"/>
    <property type="match status" value="1"/>
</dbReference>
<dbReference type="GO" id="GO:1905202">
    <property type="term" value="C:methylcrotonoyl-CoA carboxylase complex"/>
    <property type="evidence" value="ECO:0007669"/>
    <property type="project" value="TreeGrafter"/>
</dbReference>
<dbReference type="GO" id="GO:0005739">
    <property type="term" value="C:mitochondrion"/>
    <property type="evidence" value="ECO:0007669"/>
    <property type="project" value="TreeGrafter"/>
</dbReference>
<name>A0A9W8G2C8_9FUNG</name>
<dbReference type="EMBL" id="JANBTW010000108">
    <property type="protein sequence ID" value="KAJ2671177.1"/>
    <property type="molecule type" value="Genomic_DNA"/>
</dbReference>
<dbReference type="AlphaFoldDB" id="A0A9W8G2C8"/>
<accession>A0A9W8G2C8</accession>
<organism evidence="3 4">
    <name type="scientific">Coemansia spiralis</name>
    <dbReference type="NCBI Taxonomy" id="417178"/>
    <lineage>
        <taxon>Eukaryota</taxon>
        <taxon>Fungi</taxon>
        <taxon>Fungi incertae sedis</taxon>
        <taxon>Zoopagomycota</taxon>
        <taxon>Kickxellomycotina</taxon>
        <taxon>Kickxellomycetes</taxon>
        <taxon>Kickxellales</taxon>
        <taxon>Kickxellaceae</taxon>
        <taxon>Coemansia</taxon>
    </lineage>
</organism>
<evidence type="ECO:0000313" key="4">
    <source>
        <dbReference type="Proteomes" id="UP001151518"/>
    </source>
</evidence>
<dbReference type="Gene3D" id="3.90.226.10">
    <property type="entry name" value="2-enoyl-CoA Hydratase, Chain A, domain 1"/>
    <property type="match status" value="3"/>
</dbReference>
<dbReference type="InterPro" id="IPR045190">
    <property type="entry name" value="MCCB/AccD1-like"/>
</dbReference>
<comment type="caution">
    <text evidence="3">The sequence shown here is derived from an EMBL/GenBank/DDBJ whole genome shotgun (WGS) entry which is preliminary data.</text>
</comment>
<protein>
    <recommendedName>
        <fullName evidence="2">Acetyl-coenzyme A carboxylase carboxyl transferase subunit beta domain-containing protein</fullName>
    </recommendedName>
</protein>
<dbReference type="GO" id="GO:0006552">
    <property type="term" value="P:L-leucine catabolic process"/>
    <property type="evidence" value="ECO:0007669"/>
    <property type="project" value="TreeGrafter"/>
</dbReference>
<dbReference type="Pfam" id="PF01039">
    <property type="entry name" value="Carboxyl_trans"/>
    <property type="match status" value="1"/>
</dbReference>
<evidence type="ECO:0000259" key="2">
    <source>
        <dbReference type="Pfam" id="PF01039"/>
    </source>
</evidence>
<dbReference type="PANTHER" id="PTHR22855:SF13">
    <property type="entry name" value="METHYLCROTONOYL-COA CARBOXYLASE BETA CHAIN, MITOCHONDRIAL"/>
    <property type="match status" value="1"/>
</dbReference>
<dbReference type="InterPro" id="IPR029045">
    <property type="entry name" value="ClpP/crotonase-like_dom_sf"/>
</dbReference>
<evidence type="ECO:0000313" key="3">
    <source>
        <dbReference type="EMBL" id="KAJ2671177.1"/>
    </source>
</evidence>
<gene>
    <name evidence="3" type="ORF">GGI25_005585</name>
</gene>
<dbReference type="Proteomes" id="UP001151518">
    <property type="component" value="Unassembled WGS sequence"/>
</dbReference>
<comment type="similarity">
    <text evidence="1">Belongs to the AccD/PCCB family.</text>
</comment>
<sequence>LGGADLHCRTSGVTDHYAASDDHALAMAREAVASLNWAKPPPPLAMLAPEEPLYDADELGGVVGTNLKRPFDVKQVIARIVDGSRFQEFKRLYGTTLVTGFAHLHGCPMGGEQAANVLAQVKRDGMQQRDQQWAAADEAAFKAPVVAKYEAEGHPYFSTARLWDDGVIRPQDTRRVLGLALSATLNKPIAKTRFGVFRM</sequence>
<evidence type="ECO:0000256" key="1">
    <source>
        <dbReference type="ARBA" id="ARBA00006102"/>
    </source>
</evidence>
<dbReference type="OrthoDB" id="439921at2759"/>
<feature type="domain" description="Acetyl-coenzyme A carboxylase carboxyl transferase subunit beta" evidence="2">
    <location>
        <begin position="1"/>
        <end position="110"/>
    </location>
</feature>
<dbReference type="InterPro" id="IPR034733">
    <property type="entry name" value="AcCoA_carboxyl_beta"/>
</dbReference>